<dbReference type="InterPro" id="IPR008333">
    <property type="entry name" value="Cbr1-like_FAD-bd_dom"/>
</dbReference>
<dbReference type="Gene3D" id="2.40.30.10">
    <property type="entry name" value="Translation factors"/>
    <property type="match status" value="1"/>
</dbReference>
<evidence type="ECO:0000313" key="23">
    <source>
        <dbReference type="Proteomes" id="UP000238350"/>
    </source>
</evidence>
<keyword evidence="11 19" id="KW-0520">NAD</keyword>
<organism evidence="22 23">
    <name type="scientific">Wickerhamiella sorbophila</name>
    <dbReference type="NCBI Taxonomy" id="45607"/>
    <lineage>
        <taxon>Eukaryota</taxon>
        <taxon>Fungi</taxon>
        <taxon>Dikarya</taxon>
        <taxon>Ascomycota</taxon>
        <taxon>Saccharomycotina</taxon>
        <taxon>Dipodascomycetes</taxon>
        <taxon>Dipodascales</taxon>
        <taxon>Trichomonascaceae</taxon>
        <taxon>Wickerhamiella</taxon>
    </lineage>
</organism>
<feature type="domain" description="FAD-binding FR-type" evidence="21">
    <location>
        <begin position="36"/>
        <end position="139"/>
    </location>
</feature>
<evidence type="ECO:0000259" key="21">
    <source>
        <dbReference type="PROSITE" id="PS51384"/>
    </source>
</evidence>
<evidence type="ECO:0000256" key="11">
    <source>
        <dbReference type="ARBA" id="ARBA00023027"/>
    </source>
</evidence>
<dbReference type="Pfam" id="PF00970">
    <property type="entry name" value="FAD_binding_6"/>
    <property type="match status" value="1"/>
</dbReference>
<feature type="binding site" evidence="18">
    <location>
        <position position="115"/>
    </location>
    <ligand>
        <name>FAD</name>
        <dbReference type="ChEBI" id="CHEBI:57692"/>
    </ligand>
</feature>
<evidence type="ECO:0000256" key="20">
    <source>
        <dbReference type="SAM" id="Phobius"/>
    </source>
</evidence>
<dbReference type="Gene3D" id="3.40.50.80">
    <property type="entry name" value="Nucleotide-binding domain of ferredoxin-NADP reductase (FNR) module"/>
    <property type="match status" value="1"/>
</dbReference>
<dbReference type="Proteomes" id="UP000238350">
    <property type="component" value="Unassembled WGS sequence"/>
</dbReference>
<dbReference type="OrthoDB" id="432685at2759"/>
<dbReference type="AlphaFoldDB" id="A0A2T0FLD0"/>
<evidence type="ECO:0000256" key="8">
    <source>
        <dbReference type="ARBA" id="ARBA00022827"/>
    </source>
</evidence>
<keyword evidence="10 19" id="KW-0560">Oxidoreductase</keyword>
<dbReference type="EMBL" id="NDIQ01000022">
    <property type="protein sequence ID" value="PRT55785.1"/>
    <property type="molecule type" value="Genomic_DNA"/>
</dbReference>
<comment type="subunit">
    <text evidence="15">Monomer. Component of the 2-(3-amino-3-carboxypropyl)histidine synthase complex composed of DPH1, DPH2, DPH3 and a NADH-dependent reductase, predominantly CBR1.</text>
</comment>
<dbReference type="PRINTS" id="PR00371">
    <property type="entry name" value="FPNCR"/>
</dbReference>
<evidence type="ECO:0000256" key="19">
    <source>
        <dbReference type="RuleBase" id="RU361226"/>
    </source>
</evidence>
<evidence type="ECO:0000256" key="13">
    <source>
        <dbReference type="ARBA" id="ARBA00023136"/>
    </source>
</evidence>
<accession>A0A2T0FLD0</accession>
<comment type="cofactor">
    <cofactor evidence="1 18 19">
        <name>FAD</name>
        <dbReference type="ChEBI" id="CHEBI:57692"/>
    </cofactor>
</comment>
<dbReference type="RefSeq" id="XP_024665730.1">
    <property type="nucleotide sequence ID" value="XM_024809962.1"/>
</dbReference>
<keyword evidence="12" id="KW-0496">Mitochondrion</keyword>
<dbReference type="STRING" id="45607.A0A2T0FLD0"/>
<dbReference type="InterPro" id="IPR017938">
    <property type="entry name" value="Riboflavin_synthase-like_b-brl"/>
</dbReference>
<dbReference type="EC" id="1.6.2.2" evidence="19"/>
<keyword evidence="6 20" id="KW-0812">Transmembrane</keyword>
<feature type="binding site" evidence="18">
    <location>
        <position position="90"/>
    </location>
    <ligand>
        <name>FAD</name>
        <dbReference type="ChEBI" id="CHEBI:57692"/>
    </ligand>
</feature>
<keyword evidence="8 18" id="KW-0274">FAD</keyword>
<dbReference type="InterPro" id="IPR001834">
    <property type="entry name" value="CBR-like"/>
</dbReference>
<feature type="binding site" evidence="18">
    <location>
        <position position="88"/>
    </location>
    <ligand>
        <name>FAD</name>
        <dbReference type="ChEBI" id="CHEBI:57692"/>
    </ligand>
</feature>
<dbReference type="SUPFAM" id="SSF52343">
    <property type="entry name" value="Ferredoxin reductase-like, C-terminal NADP-linked domain"/>
    <property type="match status" value="1"/>
</dbReference>
<evidence type="ECO:0000256" key="18">
    <source>
        <dbReference type="PIRSR" id="PIRSR601834-1"/>
    </source>
</evidence>
<protein>
    <recommendedName>
        <fullName evidence="19">NADH-cytochrome b5 reductase</fullName>
        <ecNumber evidence="19">1.6.2.2</ecNumber>
    </recommendedName>
</protein>
<dbReference type="GO" id="GO:0090524">
    <property type="term" value="F:cytochrome-b5 reductase activity, acting on NADH"/>
    <property type="evidence" value="ECO:0007669"/>
    <property type="project" value="UniProtKB-EC"/>
</dbReference>
<comment type="subcellular location">
    <subcellularLocation>
        <location evidence="2">Mitochondrion outer membrane</location>
        <topology evidence="2">Single-pass membrane protein</topology>
    </subcellularLocation>
</comment>
<keyword evidence="9 20" id="KW-1133">Transmembrane helix</keyword>
<keyword evidence="23" id="KW-1185">Reference proteome</keyword>
<dbReference type="InterPro" id="IPR039261">
    <property type="entry name" value="FNR_nucleotide-bd"/>
</dbReference>
<keyword evidence="5 18" id="KW-0285">Flavoprotein</keyword>
<evidence type="ECO:0000313" key="22">
    <source>
        <dbReference type="EMBL" id="PRT55785.1"/>
    </source>
</evidence>
<evidence type="ECO:0000256" key="17">
    <source>
        <dbReference type="ARBA" id="ARBA00049138"/>
    </source>
</evidence>
<dbReference type="Pfam" id="PF00175">
    <property type="entry name" value="NAD_binding_1"/>
    <property type="match status" value="1"/>
</dbReference>
<reference evidence="22 23" key="1">
    <citation type="submission" date="2017-04" db="EMBL/GenBank/DDBJ databases">
        <title>Genome sequencing of [Candida] sorbophila.</title>
        <authorList>
            <person name="Ahn J.O."/>
        </authorList>
    </citation>
    <scope>NUCLEOTIDE SEQUENCE [LARGE SCALE GENOMIC DNA]</scope>
    <source>
        <strain evidence="22 23">DS02</strain>
    </source>
</reference>
<dbReference type="InterPro" id="IPR001709">
    <property type="entry name" value="Flavoprot_Pyr_Nucl_cyt_Rdtase"/>
</dbReference>
<feature type="binding site" evidence="18">
    <location>
        <position position="105"/>
    </location>
    <ligand>
        <name>FAD</name>
        <dbReference type="ChEBI" id="CHEBI:57692"/>
    </ligand>
</feature>
<evidence type="ECO:0000256" key="2">
    <source>
        <dbReference type="ARBA" id="ARBA00004572"/>
    </source>
</evidence>
<evidence type="ECO:0000256" key="3">
    <source>
        <dbReference type="ARBA" id="ARBA00005156"/>
    </source>
</evidence>
<evidence type="ECO:0000256" key="10">
    <source>
        <dbReference type="ARBA" id="ARBA00023002"/>
    </source>
</evidence>
<keyword evidence="7" id="KW-1000">Mitochondrion outer membrane</keyword>
<dbReference type="FunFam" id="2.40.30.10:FF:000032">
    <property type="entry name" value="NADH-cytochrome b5 reductase"/>
    <property type="match status" value="1"/>
</dbReference>
<comment type="catalytic activity">
    <reaction evidence="17">
        <text>2 Fe(3+)-[Dph3] + NADH = 2 Fe(2+)-[Dph3] + NAD(+) + H(+)</text>
        <dbReference type="Rhea" id="RHEA:71231"/>
        <dbReference type="Rhea" id="RHEA-COMP:18002"/>
        <dbReference type="Rhea" id="RHEA-COMP:18003"/>
        <dbReference type="ChEBI" id="CHEBI:15378"/>
        <dbReference type="ChEBI" id="CHEBI:29033"/>
        <dbReference type="ChEBI" id="CHEBI:29034"/>
        <dbReference type="ChEBI" id="CHEBI:57540"/>
        <dbReference type="ChEBI" id="CHEBI:57945"/>
        <dbReference type="ChEBI" id="CHEBI:83228"/>
    </reaction>
    <physiologicalReaction direction="left-to-right" evidence="17">
        <dbReference type="Rhea" id="RHEA:71232"/>
    </physiologicalReaction>
</comment>
<proteinExistence type="inferred from homology"/>
<dbReference type="InterPro" id="IPR017927">
    <property type="entry name" value="FAD-bd_FR_type"/>
</dbReference>
<name>A0A2T0FLD0_9ASCO</name>
<evidence type="ECO:0000256" key="6">
    <source>
        <dbReference type="ARBA" id="ARBA00022692"/>
    </source>
</evidence>
<evidence type="ECO:0000256" key="7">
    <source>
        <dbReference type="ARBA" id="ARBA00022787"/>
    </source>
</evidence>
<comment type="function">
    <text evidence="14">NADH-dependent reductase for DPH3 and cytochrome b5. Required for the first step of diphthamide biosynthesis, a post-translational modification of histidine which occurs in elongation factor 2. DPH1 and DPH2 transfer a 3-amino-3-carboxypropyl (ACP) group from S-adenosyl-L-methionine (SAM) to a histidine residue, the reaction is assisted by a reduction system comprising DPH3 and a NADH-dependent reductase, predominantly CBR1. By reducing DPH3, also involved in the formation of the tRNA wobble base modification mcm5s 2U (5-methoxycarbonylmethyl-2-thiouridine), mediated by the elongator complex. The cytochrome b5/NADH cytochrome b5 reductase electron transfer system supports the catalytic activity of several sterol biosynthetic enzymes.</text>
</comment>
<evidence type="ECO:0000256" key="14">
    <source>
        <dbReference type="ARBA" id="ARBA00037104"/>
    </source>
</evidence>
<feature type="binding site" evidence="18">
    <location>
        <position position="156"/>
    </location>
    <ligand>
        <name>FAD</name>
        <dbReference type="ChEBI" id="CHEBI:57692"/>
    </ligand>
</feature>
<evidence type="ECO:0000256" key="15">
    <source>
        <dbReference type="ARBA" id="ARBA00038836"/>
    </source>
</evidence>
<feature type="binding site" evidence="18">
    <location>
        <position position="107"/>
    </location>
    <ligand>
        <name>FAD</name>
        <dbReference type="ChEBI" id="CHEBI:57692"/>
    </ligand>
</feature>
<evidence type="ECO:0000256" key="12">
    <source>
        <dbReference type="ARBA" id="ARBA00023128"/>
    </source>
</evidence>
<evidence type="ECO:0000256" key="1">
    <source>
        <dbReference type="ARBA" id="ARBA00001974"/>
    </source>
</evidence>
<dbReference type="PRINTS" id="PR00406">
    <property type="entry name" value="CYTB5RDTASE"/>
</dbReference>
<evidence type="ECO:0000256" key="4">
    <source>
        <dbReference type="ARBA" id="ARBA00006105"/>
    </source>
</evidence>
<keyword evidence="13 20" id="KW-0472">Membrane</keyword>
<comment type="similarity">
    <text evidence="4 19">Belongs to the flavoprotein pyridine nucleotide cytochrome reductase family.</text>
</comment>
<evidence type="ECO:0000256" key="16">
    <source>
        <dbReference type="ARBA" id="ARBA00047682"/>
    </source>
</evidence>
<feature type="binding site" evidence="18">
    <location>
        <position position="114"/>
    </location>
    <ligand>
        <name>FAD</name>
        <dbReference type="ChEBI" id="CHEBI:57692"/>
    </ligand>
</feature>
<dbReference type="GO" id="GO:0005741">
    <property type="term" value="C:mitochondrial outer membrane"/>
    <property type="evidence" value="ECO:0007669"/>
    <property type="project" value="UniProtKB-SubCell"/>
</dbReference>
<dbReference type="GO" id="GO:0005783">
    <property type="term" value="C:endoplasmic reticulum"/>
    <property type="evidence" value="ECO:0007669"/>
    <property type="project" value="TreeGrafter"/>
</dbReference>
<dbReference type="PROSITE" id="PS51384">
    <property type="entry name" value="FAD_FR"/>
    <property type="match status" value="1"/>
</dbReference>
<comment type="pathway">
    <text evidence="3">Protein modification; peptidyl-diphthamide biosynthesis.</text>
</comment>
<comment type="catalytic activity">
    <reaction evidence="16 19">
        <text>2 Fe(III)-[cytochrome b5] + NADH = 2 Fe(II)-[cytochrome b5] + NAD(+) + H(+)</text>
        <dbReference type="Rhea" id="RHEA:46680"/>
        <dbReference type="Rhea" id="RHEA-COMP:10438"/>
        <dbReference type="Rhea" id="RHEA-COMP:10439"/>
        <dbReference type="ChEBI" id="CHEBI:15378"/>
        <dbReference type="ChEBI" id="CHEBI:29033"/>
        <dbReference type="ChEBI" id="CHEBI:29034"/>
        <dbReference type="ChEBI" id="CHEBI:57540"/>
        <dbReference type="ChEBI" id="CHEBI:57945"/>
        <dbReference type="EC" id="1.6.2.2"/>
    </reaction>
</comment>
<evidence type="ECO:0000256" key="9">
    <source>
        <dbReference type="ARBA" id="ARBA00022989"/>
    </source>
</evidence>
<dbReference type="PANTHER" id="PTHR19370">
    <property type="entry name" value="NADH-CYTOCHROME B5 REDUCTASE"/>
    <property type="match status" value="1"/>
</dbReference>
<feature type="transmembrane region" description="Helical" evidence="20">
    <location>
        <begin position="6"/>
        <end position="24"/>
    </location>
</feature>
<dbReference type="FunFam" id="3.40.50.80:FF:000019">
    <property type="entry name" value="NADH-cytochrome b5 reductase"/>
    <property type="match status" value="1"/>
</dbReference>
<dbReference type="SUPFAM" id="SSF63380">
    <property type="entry name" value="Riboflavin synthase domain-like"/>
    <property type="match status" value="1"/>
</dbReference>
<dbReference type="PANTHER" id="PTHR19370:SF184">
    <property type="entry name" value="NADH-CYTOCHROME B5 REDUCTASE-LIKE"/>
    <property type="match status" value="1"/>
</dbReference>
<gene>
    <name evidence="22" type="ORF">B9G98_03405</name>
</gene>
<evidence type="ECO:0000256" key="5">
    <source>
        <dbReference type="ARBA" id="ARBA00022630"/>
    </source>
</evidence>
<sequence length="278" mass="30420">MPNIPLPAIIGAVVVALSAMYFIFAGESSAPVLHPTEYRTFTLTQKTVLSHNSAIYRFSLPKKTASLGLPIGQHISISANINGKDIVRSYTPISSDSDKGYFDLLIKAYPTGNVSKYIANLRIGDTIRVRGPKGNFSYVPNMCKHLNMVAGGTGITPMYQIIKAIATNPEDNTTVDLIFGNVTVEDILLYEDLKRIAAENANIRIHYVLDNPPAEWEGSRGFVTSDMMAQLLQKPSTDSKLLVCGPLPMVSAIKKNAVELGWEKARAVSKLEDQIFAF</sequence>
<dbReference type="InterPro" id="IPR001433">
    <property type="entry name" value="OxRdtase_FAD/NAD-bd"/>
</dbReference>
<dbReference type="GeneID" id="36517153"/>
<dbReference type="GO" id="GO:0005886">
    <property type="term" value="C:plasma membrane"/>
    <property type="evidence" value="ECO:0007669"/>
    <property type="project" value="TreeGrafter"/>
</dbReference>
<comment type="caution">
    <text evidence="22">The sequence shown here is derived from an EMBL/GenBank/DDBJ whole genome shotgun (WGS) entry which is preliminary data.</text>
</comment>
<dbReference type="CDD" id="cd06183">
    <property type="entry name" value="cyt_b5_reduct_like"/>
    <property type="match status" value="1"/>
</dbReference>